<name>A0A1Y3MCR8_9BACI</name>
<organism evidence="1 2">
    <name type="scientific">Bacillus pseudomycoides</name>
    <dbReference type="NCBI Taxonomy" id="64104"/>
    <lineage>
        <taxon>Bacteria</taxon>
        <taxon>Bacillati</taxon>
        <taxon>Bacillota</taxon>
        <taxon>Bacilli</taxon>
        <taxon>Bacillales</taxon>
        <taxon>Bacillaceae</taxon>
        <taxon>Bacillus</taxon>
        <taxon>Bacillus cereus group</taxon>
    </lineage>
</organism>
<accession>A0A1Y3MCR8</accession>
<sequence>MIWRTHNKKARKTVRYVAGLALLLILASYIYQWNNNLVIDTNEDIGLILVLTTFLSSFLPVKKQINE</sequence>
<dbReference type="Proteomes" id="UP000195321">
    <property type="component" value="Unassembled WGS sequence"/>
</dbReference>
<protein>
    <submittedName>
        <fullName evidence="1">Uncharacterized protein</fullName>
    </submittedName>
</protein>
<dbReference type="EMBL" id="MWPX01000014">
    <property type="protein sequence ID" value="OUM48229.1"/>
    <property type="molecule type" value="Genomic_DNA"/>
</dbReference>
<reference evidence="1 2" key="1">
    <citation type="submission" date="2017-02" db="EMBL/GenBank/DDBJ databases">
        <title>Bacillus pseudomycoides isolate FSL K6-0042.</title>
        <authorList>
            <person name="Kovac J."/>
        </authorList>
    </citation>
    <scope>NUCLEOTIDE SEQUENCE [LARGE SCALE GENOMIC DNA]</scope>
    <source>
        <strain evidence="1 2">FSL K6-0042</strain>
    </source>
</reference>
<proteinExistence type="predicted"/>
<evidence type="ECO:0000313" key="2">
    <source>
        <dbReference type="Proteomes" id="UP000195321"/>
    </source>
</evidence>
<dbReference type="AlphaFoldDB" id="A0A1Y3MCR8"/>
<comment type="caution">
    <text evidence="1">The sequence shown here is derived from an EMBL/GenBank/DDBJ whole genome shotgun (WGS) entry which is preliminary data.</text>
</comment>
<dbReference type="RefSeq" id="WP_016115161.1">
    <property type="nucleotide sequence ID" value="NZ_JARHXM010000107.1"/>
</dbReference>
<evidence type="ECO:0000313" key="1">
    <source>
        <dbReference type="EMBL" id="OUM48229.1"/>
    </source>
</evidence>
<gene>
    <name evidence="1" type="ORF">BW425_13755</name>
</gene>